<proteinExistence type="predicted"/>
<accession>A0A5C1AHE2</accession>
<dbReference type="EMBL" id="CP042425">
    <property type="protein sequence ID" value="QEL17416.1"/>
    <property type="molecule type" value="Genomic_DNA"/>
</dbReference>
<keyword evidence="2" id="KW-1185">Reference proteome</keyword>
<organism evidence="1 2">
    <name type="scientific">Limnoglobus roseus</name>
    <dbReference type="NCBI Taxonomy" id="2598579"/>
    <lineage>
        <taxon>Bacteria</taxon>
        <taxon>Pseudomonadati</taxon>
        <taxon>Planctomycetota</taxon>
        <taxon>Planctomycetia</taxon>
        <taxon>Gemmatales</taxon>
        <taxon>Gemmataceae</taxon>
        <taxon>Limnoglobus</taxon>
    </lineage>
</organism>
<sequence length="156" mass="17000">MTDLAAAKANFLSRVESMESGESARFAPLLDALIAWSEQNGLAYTRHVGQGGVLKFALPGSKAAFWAATPRKTDGGKLTILADAKFPEALRVMVREELLLIKGHPVARPSWEPSLPEKGAEVAFINLIWGPHRDRVMNLMGQLLTELRRPEAAVAV</sequence>
<gene>
    <name evidence="1" type="ORF">PX52LOC_04405</name>
</gene>
<evidence type="ECO:0000313" key="2">
    <source>
        <dbReference type="Proteomes" id="UP000324974"/>
    </source>
</evidence>
<dbReference type="KEGG" id="lrs:PX52LOC_04405"/>
<dbReference type="Proteomes" id="UP000324974">
    <property type="component" value="Chromosome"/>
</dbReference>
<reference evidence="2" key="1">
    <citation type="submission" date="2019-08" db="EMBL/GenBank/DDBJ databases">
        <title>Limnoglobus roseus gen. nov., sp. nov., a novel freshwater planctomycete with a giant genome from the family Gemmataceae.</title>
        <authorList>
            <person name="Kulichevskaya I.S."/>
            <person name="Naumoff D.G."/>
            <person name="Miroshnikov K."/>
            <person name="Ivanova A."/>
            <person name="Philippov D.A."/>
            <person name="Hakobyan A."/>
            <person name="Rijpstra I.C."/>
            <person name="Sinninghe Damste J.S."/>
            <person name="Liesack W."/>
            <person name="Dedysh S.N."/>
        </authorList>
    </citation>
    <scope>NUCLEOTIDE SEQUENCE [LARGE SCALE GENOMIC DNA]</scope>
    <source>
        <strain evidence="2">PX52</strain>
    </source>
</reference>
<dbReference type="RefSeq" id="WP_149112033.1">
    <property type="nucleotide sequence ID" value="NZ_CP042425.1"/>
</dbReference>
<evidence type="ECO:0000313" key="1">
    <source>
        <dbReference type="EMBL" id="QEL17416.1"/>
    </source>
</evidence>
<dbReference type="AlphaFoldDB" id="A0A5C1AHE2"/>
<protein>
    <submittedName>
        <fullName evidence="1">Uncharacterized protein</fullName>
    </submittedName>
</protein>
<name>A0A5C1AHE2_9BACT</name>